<gene>
    <name evidence="3" type="ORF">B0H16DRAFT_1900481</name>
</gene>
<dbReference type="PANTHER" id="PTHR46929:SF3">
    <property type="entry name" value="MYB_SANT-LIKE DOMAIN-CONTAINING PROTEIN"/>
    <property type="match status" value="1"/>
</dbReference>
<dbReference type="PANTHER" id="PTHR46929">
    <property type="entry name" value="EXPRESSED PROTEIN"/>
    <property type="match status" value="1"/>
</dbReference>
<dbReference type="InterPro" id="IPR024752">
    <property type="entry name" value="Myb/SANT-like_dom"/>
</dbReference>
<evidence type="ECO:0000313" key="3">
    <source>
        <dbReference type="EMBL" id="KAJ7711734.1"/>
    </source>
</evidence>
<dbReference type="AlphaFoldDB" id="A0AAD7H4H0"/>
<evidence type="ECO:0000259" key="2">
    <source>
        <dbReference type="Pfam" id="PF12776"/>
    </source>
</evidence>
<protein>
    <recommendedName>
        <fullName evidence="2">Myb/SANT-like domain-containing protein</fullName>
    </recommendedName>
</protein>
<name>A0AAD7H4H0_9AGAR</name>
<sequence length="316" mass="34454">MAPKGDSARCQWSDADDAILVEKLRWAKDQGFQSESGWKPQTWAHCVDALKDSPGPKKTADKIQDHYGHATFLFVQKLRGLSGFGWDDGLKLVTASEDVWTALLAKNSKAKRWRKTPFPLYDDILYLVEGIVATGAGAFHGGGASQTQSTIAFTQSTQSASQLTQSDSQEEPATQDDTPATPRRSSPGPDGLNLARGSPDNDLTPSSPVRPRQKRAATSPSSASSRKKRKRNAEAASEMAGAIERVALALNTVGSPEVRKRAIRLMEDDAEFSDNEEVAVMRLFTKDTAVAQAYIGSRKKTTRTAFIRSILEENDL</sequence>
<organism evidence="3 4">
    <name type="scientific">Mycena metata</name>
    <dbReference type="NCBI Taxonomy" id="1033252"/>
    <lineage>
        <taxon>Eukaryota</taxon>
        <taxon>Fungi</taxon>
        <taxon>Dikarya</taxon>
        <taxon>Basidiomycota</taxon>
        <taxon>Agaricomycotina</taxon>
        <taxon>Agaricomycetes</taxon>
        <taxon>Agaricomycetidae</taxon>
        <taxon>Agaricales</taxon>
        <taxon>Marasmiineae</taxon>
        <taxon>Mycenaceae</taxon>
        <taxon>Mycena</taxon>
    </lineage>
</organism>
<evidence type="ECO:0000256" key="1">
    <source>
        <dbReference type="SAM" id="MobiDB-lite"/>
    </source>
</evidence>
<dbReference type="Pfam" id="PF12776">
    <property type="entry name" value="Myb_DNA-bind_3"/>
    <property type="match status" value="1"/>
</dbReference>
<proteinExistence type="predicted"/>
<evidence type="ECO:0000313" key="4">
    <source>
        <dbReference type="Proteomes" id="UP001215598"/>
    </source>
</evidence>
<accession>A0AAD7H4H0</accession>
<feature type="region of interest" description="Disordered" evidence="1">
    <location>
        <begin position="153"/>
        <end position="237"/>
    </location>
</feature>
<keyword evidence="4" id="KW-1185">Reference proteome</keyword>
<feature type="domain" description="Myb/SANT-like" evidence="2">
    <location>
        <begin position="11"/>
        <end position="102"/>
    </location>
</feature>
<dbReference type="EMBL" id="JARKIB010000387">
    <property type="protein sequence ID" value="KAJ7711734.1"/>
    <property type="molecule type" value="Genomic_DNA"/>
</dbReference>
<reference evidence="3" key="1">
    <citation type="submission" date="2023-03" db="EMBL/GenBank/DDBJ databases">
        <title>Massive genome expansion in bonnet fungi (Mycena s.s.) driven by repeated elements and novel gene families across ecological guilds.</title>
        <authorList>
            <consortium name="Lawrence Berkeley National Laboratory"/>
            <person name="Harder C.B."/>
            <person name="Miyauchi S."/>
            <person name="Viragh M."/>
            <person name="Kuo A."/>
            <person name="Thoen E."/>
            <person name="Andreopoulos B."/>
            <person name="Lu D."/>
            <person name="Skrede I."/>
            <person name="Drula E."/>
            <person name="Henrissat B."/>
            <person name="Morin E."/>
            <person name="Kohler A."/>
            <person name="Barry K."/>
            <person name="LaButti K."/>
            <person name="Morin E."/>
            <person name="Salamov A."/>
            <person name="Lipzen A."/>
            <person name="Mereny Z."/>
            <person name="Hegedus B."/>
            <person name="Baldrian P."/>
            <person name="Stursova M."/>
            <person name="Weitz H."/>
            <person name="Taylor A."/>
            <person name="Grigoriev I.V."/>
            <person name="Nagy L.G."/>
            <person name="Martin F."/>
            <person name="Kauserud H."/>
        </authorList>
    </citation>
    <scope>NUCLEOTIDE SEQUENCE</scope>
    <source>
        <strain evidence="3">CBHHK182m</strain>
    </source>
</reference>
<dbReference type="Proteomes" id="UP001215598">
    <property type="component" value="Unassembled WGS sequence"/>
</dbReference>
<comment type="caution">
    <text evidence="3">The sequence shown here is derived from an EMBL/GenBank/DDBJ whole genome shotgun (WGS) entry which is preliminary data.</text>
</comment>
<feature type="compositionally biased region" description="Low complexity" evidence="1">
    <location>
        <begin position="153"/>
        <end position="167"/>
    </location>
</feature>